<dbReference type="RefSeq" id="WP_262599822.1">
    <property type="nucleotide sequence ID" value="NZ_CP103300.1"/>
</dbReference>
<proteinExistence type="predicted"/>
<evidence type="ECO:0000256" key="3">
    <source>
        <dbReference type="ARBA" id="ARBA00022833"/>
    </source>
</evidence>
<evidence type="ECO:0000313" key="7">
    <source>
        <dbReference type="EMBL" id="UYM17296.1"/>
    </source>
</evidence>
<keyword evidence="2" id="KW-0863">Zinc-finger</keyword>
<accession>A0ABY6GZ48</accession>
<protein>
    <recommendedName>
        <fullName evidence="6">RING-type domain-containing protein</fullName>
    </recommendedName>
</protein>
<feature type="region of interest" description="Disordered" evidence="4">
    <location>
        <begin position="407"/>
        <end position="434"/>
    </location>
</feature>
<evidence type="ECO:0000256" key="4">
    <source>
        <dbReference type="SAM" id="MobiDB-lite"/>
    </source>
</evidence>
<sequence>MAIKMRIIYGCILLLTTSLFTHADDFSISNYIISRQNSGDSQLVDIKIGWVTINLTSLDQNLTNDQRITACNSRENYILDINNFRNMVNFYYDFISRMAGNNDQAIRQMSQLLTRIFNLNASNISNRNILYTQRINMDFFHDINLSNFRLRSANSNSEKKRCRKIAQRTNNAGSTNSATIGFEDFYSNPNDNVSCISNTGLALLLASFLEPWVRMDVQAGDNPLATINDHLALIQRTFFNRVFQRVLSSANRPTTSTSPESTSQINHEYDPFAFITTEDIIHFLNSTGADKDFVFATLLRSLSISFSFHLINRNVFSRAPLSTPEDINRNYPAADTMQTVYFSYVSAYLQSREVILPLNCSFDFNYMRQMSSDYPQLSPDFWTNLALTHQRLADEEPTRLFTRLSGTDTSDTATPEAPAIQQAVENPNTNRPNRAQRTITQLLRLNAQLNDRLNGVSSEQSSSSESCCICLEKKQSAALMPCQHASTCYDCANRLLQSNVPNCPMCRHKIEGILKLYFN</sequence>
<name>A0ABY6GZ48_9GAMM</name>
<dbReference type="Gene3D" id="3.30.40.10">
    <property type="entry name" value="Zinc/RING finger domain, C3HC4 (zinc finger)"/>
    <property type="match status" value="1"/>
</dbReference>
<keyword evidence="1" id="KW-0479">Metal-binding</keyword>
<keyword evidence="5" id="KW-0732">Signal</keyword>
<feature type="compositionally biased region" description="Polar residues" evidence="4">
    <location>
        <begin position="423"/>
        <end position="434"/>
    </location>
</feature>
<evidence type="ECO:0000256" key="1">
    <source>
        <dbReference type="ARBA" id="ARBA00022723"/>
    </source>
</evidence>
<keyword evidence="3" id="KW-0862">Zinc</keyword>
<dbReference type="Pfam" id="PF13920">
    <property type="entry name" value="zf-C3HC4_3"/>
    <property type="match status" value="1"/>
</dbReference>
<dbReference type="SMART" id="SM00184">
    <property type="entry name" value="RING"/>
    <property type="match status" value="1"/>
</dbReference>
<evidence type="ECO:0000259" key="6">
    <source>
        <dbReference type="PROSITE" id="PS50089"/>
    </source>
</evidence>
<dbReference type="PROSITE" id="PS50089">
    <property type="entry name" value="ZF_RING_2"/>
    <property type="match status" value="1"/>
</dbReference>
<dbReference type="PANTHER" id="PTHR12183">
    <property type="entry name" value="MITOCHONDRIAL UBIQUITIN LIGASE ACTIVATOR OF NFKB 1"/>
    <property type="match status" value="1"/>
</dbReference>
<feature type="chain" id="PRO_5045189671" description="RING-type domain-containing protein" evidence="5">
    <location>
        <begin position="24"/>
        <end position="519"/>
    </location>
</feature>
<evidence type="ECO:0000256" key="5">
    <source>
        <dbReference type="SAM" id="SignalP"/>
    </source>
</evidence>
<dbReference type="InterPro" id="IPR051652">
    <property type="entry name" value="MDM2_MDM4_MUL1"/>
</dbReference>
<reference evidence="7" key="1">
    <citation type="submission" date="2022-10" db="EMBL/GenBank/DDBJ databases">
        <title>Completed Genome Sequence of two octocoral isolated bacterium, Endozoicomonas euniceicola EF212T and Endozoicomonas gorgoniicola PS125T.</title>
        <authorList>
            <person name="Chiou Y.-J."/>
            <person name="Chen Y.-H."/>
        </authorList>
    </citation>
    <scope>NUCLEOTIDE SEQUENCE</scope>
    <source>
        <strain evidence="7">EF212</strain>
    </source>
</reference>
<dbReference type="PANTHER" id="PTHR12183:SF32">
    <property type="entry name" value="MITOCHONDRIAL E3 UBIQUITIN PROTEIN LIGASE 1"/>
    <property type="match status" value="1"/>
</dbReference>
<dbReference type="InterPro" id="IPR013083">
    <property type="entry name" value="Znf_RING/FYVE/PHD"/>
</dbReference>
<dbReference type="InterPro" id="IPR001841">
    <property type="entry name" value="Znf_RING"/>
</dbReference>
<dbReference type="Proteomes" id="UP001163255">
    <property type="component" value="Chromosome"/>
</dbReference>
<organism evidence="7 8">
    <name type="scientific">Endozoicomonas euniceicola</name>
    <dbReference type="NCBI Taxonomy" id="1234143"/>
    <lineage>
        <taxon>Bacteria</taxon>
        <taxon>Pseudomonadati</taxon>
        <taxon>Pseudomonadota</taxon>
        <taxon>Gammaproteobacteria</taxon>
        <taxon>Oceanospirillales</taxon>
        <taxon>Endozoicomonadaceae</taxon>
        <taxon>Endozoicomonas</taxon>
    </lineage>
</organism>
<gene>
    <name evidence="7" type="ORF">NX720_05060</name>
</gene>
<evidence type="ECO:0000313" key="8">
    <source>
        <dbReference type="Proteomes" id="UP001163255"/>
    </source>
</evidence>
<dbReference type="EMBL" id="CP103300">
    <property type="protein sequence ID" value="UYM17296.1"/>
    <property type="molecule type" value="Genomic_DNA"/>
</dbReference>
<keyword evidence="8" id="KW-1185">Reference proteome</keyword>
<evidence type="ECO:0000256" key="2">
    <source>
        <dbReference type="ARBA" id="ARBA00022771"/>
    </source>
</evidence>
<feature type="domain" description="RING-type" evidence="6">
    <location>
        <begin position="467"/>
        <end position="507"/>
    </location>
</feature>
<dbReference type="SUPFAM" id="SSF57850">
    <property type="entry name" value="RING/U-box"/>
    <property type="match status" value="1"/>
</dbReference>
<feature type="signal peptide" evidence="5">
    <location>
        <begin position="1"/>
        <end position="23"/>
    </location>
</feature>